<dbReference type="InterPro" id="IPR003653">
    <property type="entry name" value="Peptidase_C48_C"/>
</dbReference>
<evidence type="ECO:0000256" key="5">
    <source>
        <dbReference type="ARBA" id="ARBA00022801"/>
    </source>
</evidence>
<evidence type="ECO:0000256" key="4">
    <source>
        <dbReference type="ARBA" id="ARBA00022786"/>
    </source>
</evidence>
<accession>A0A2K0TSJ7</accession>
<organism evidence="8 9">
    <name type="scientific">Trichoderma gamsii</name>
    <dbReference type="NCBI Taxonomy" id="398673"/>
    <lineage>
        <taxon>Eukaryota</taxon>
        <taxon>Fungi</taxon>
        <taxon>Dikarya</taxon>
        <taxon>Ascomycota</taxon>
        <taxon>Pezizomycotina</taxon>
        <taxon>Sordariomycetes</taxon>
        <taxon>Hypocreomycetidae</taxon>
        <taxon>Hypocreales</taxon>
        <taxon>Hypocreaceae</taxon>
        <taxon>Trichoderma</taxon>
    </lineage>
</organism>
<comment type="caution">
    <text evidence="8">The sequence shown here is derived from an EMBL/GenBank/DDBJ whole genome shotgun (WGS) entry which is preliminary data.</text>
</comment>
<gene>
    <name evidence="8" type="ORF">TGAMA5MH_00375</name>
</gene>
<evidence type="ECO:0000259" key="7">
    <source>
        <dbReference type="PROSITE" id="PS50600"/>
    </source>
</evidence>
<keyword evidence="5" id="KW-0378">Hydrolase</keyword>
<dbReference type="GO" id="GO:0070139">
    <property type="term" value="F:SUMO-specific endopeptidase activity"/>
    <property type="evidence" value="ECO:0007669"/>
    <property type="project" value="TreeGrafter"/>
</dbReference>
<dbReference type="PANTHER" id="PTHR46896">
    <property type="entry name" value="SENTRIN-SPECIFIC PROTEASE"/>
    <property type="match status" value="1"/>
</dbReference>
<dbReference type="Pfam" id="PF02902">
    <property type="entry name" value="Peptidase_C48"/>
    <property type="match status" value="1"/>
</dbReference>
<evidence type="ECO:0000313" key="8">
    <source>
        <dbReference type="EMBL" id="PNP48481.1"/>
    </source>
</evidence>
<name>A0A2K0TSJ7_9HYPO</name>
<feature type="region of interest" description="Disordered" evidence="6">
    <location>
        <begin position="1"/>
        <end position="71"/>
    </location>
</feature>
<evidence type="ECO:0000256" key="3">
    <source>
        <dbReference type="ARBA" id="ARBA00022670"/>
    </source>
</evidence>
<dbReference type="InterPro" id="IPR038765">
    <property type="entry name" value="Papain-like_cys_pep_sf"/>
</dbReference>
<dbReference type="EMBL" id="MTYH01000006">
    <property type="protein sequence ID" value="PNP48481.1"/>
    <property type="molecule type" value="Genomic_DNA"/>
</dbReference>
<dbReference type="AlphaFoldDB" id="A0A2K0TSJ7"/>
<evidence type="ECO:0000256" key="1">
    <source>
        <dbReference type="ARBA" id="ARBA00005234"/>
    </source>
</evidence>
<dbReference type="GO" id="GO:0016926">
    <property type="term" value="P:protein desumoylation"/>
    <property type="evidence" value="ECO:0007669"/>
    <property type="project" value="TreeGrafter"/>
</dbReference>
<protein>
    <recommendedName>
        <fullName evidence="7">Ubiquitin-like protease family profile domain-containing protein</fullName>
    </recommendedName>
</protein>
<feature type="compositionally biased region" description="Low complexity" evidence="6">
    <location>
        <begin position="153"/>
        <end position="162"/>
    </location>
</feature>
<sequence>MSLKPLKQINRATRPVNTLSVRRHDAHNGPDAPKSKRQKKDIVRTHDTTTSPHFPKVITSRSSDIQGPPVEGLHDDVFDIISTSSAGSTSLPGIGLGEYRHVFRAGGRGKVKGRRRRRRRRSQTLSSSAHQAQSDTVGAKHDVQASGLRRSTRSSAPATRPRLPSPDAWSKLHPDWEKSWLAPLIFPETGKNRATVDKIDIPRLNESEFLNDNLVNFYIRHLQFRLEKERPELLRKVYFFSTFFFEKLKSSSGKINYDGVKAWTARVDLLSFDYIFVPVNEYHHWYLAIICNVPNAVPNAVRAPSPEEKDLKSADGSVDNAMEMIDAPKSPRLATVERDLTDVSLEDVEAAAQKDADGFVPSPRIDTTSAPPSPHRKRKFAGSTPSKFDPTQPRIITLDSLGSRHAPTVKALKKYLVEEAKAKKGIALKTVPTGMTAQDIPEQTNSCDCGVFVLGYMEEFLTNPDEAARKLFLKEELGWNIRPSGLRNHIRELLFELQAEQQTRHLKQREEKKLLKAKRKAMTE</sequence>
<dbReference type="Proteomes" id="UP000236546">
    <property type="component" value="Unassembled WGS sequence"/>
</dbReference>
<dbReference type="OrthoDB" id="442460at2759"/>
<evidence type="ECO:0000313" key="9">
    <source>
        <dbReference type="Proteomes" id="UP000236546"/>
    </source>
</evidence>
<dbReference type="GO" id="GO:0006508">
    <property type="term" value="P:proteolysis"/>
    <property type="evidence" value="ECO:0007669"/>
    <property type="project" value="UniProtKB-KW"/>
</dbReference>
<keyword evidence="2" id="KW-0597">Phosphoprotein</keyword>
<dbReference type="InterPro" id="IPR051947">
    <property type="entry name" value="Sentrin-specific_protease"/>
</dbReference>
<feature type="region of interest" description="Disordered" evidence="6">
    <location>
        <begin position="105"/>
        <end position="168"/>
    </location>
</feature>
<reference evidence="8 9" key="1">
    <citation type="submission" date="2017-02" db="EMBL/GenBank/DDBJ databases">
        <title>Genomes of Trichoderma spp. with biocontrol activity.</title>
        <authorList>
            <person name="Gardiner D."/>
            <person name="Kazan K."/>
            <person name="Vos C."/>
            <person name="Harvey P."/>
        </authorList>
    </citation>
    <scope>NUCLEOTIDE SEQUENCE [LARGE SCALE GENOMIC DNA]</scope>
    <source>
        <strain evidence="8 9">A5MH</strain>
    </source>
</reference>
<dbReference type="PANTHER" id="PTHR46896:SF3">
    <property type="entry name" value="FI06413P-RELATED"/>
    <property type="match status" value="1"/>
</dbReference>
<feature type="region of interest" description="Disordered" evidence="6">
    <location>
        <begin position="356"/>
        <end position="393"/>
    </location>
</feature>
<keyword evidence="3" id="KW-0645">Protease</keyword>
<comment type="similarity">
    <text evidence="1">Belongs to the peptidase C48 family.</text>
</comment>
<evidence type="ECO:0000256" key="2">
    <source>
        <dbReference type="ARBA" id="ARBA00022553"/>
    </source>
</evidence>
<evidence type="ECO:0000256" key="6">
    <source>
        <dbReference type="SAM" id="MobiDB-lite"/>
    </source>
</evidence>
<feature type="domain" description="Ubiquitin-like protease family profile" evidence="7">
    <location>
        <begin position="194"/>
        <end position="460"/>
    </location>
</feature>
<keyword evidence="4" id="KW-0833">Ubl conjugation pathway</keyword>
<proteinExistence type="inferred from homology"/>
<dbReference type="GO" id="GO:0005737">
    <property type="term" value="C:cytoplasm"/>
    <property type="evidence" value="ECO:0007669"/>
    <property type="project" value="TreeGrafter"/>
</dbReference>
<feature type="compositionally biased region" description="Polar residues" evidence="6">
    <location>
        <begin position="123"/>
        <end position="136"/>
    </location>
</feature>
<dbReference type="SUPFAM" id="SSF54001">
    <property type="entry name" value="Cysteine proteinases"/>
    <property type="match status" value="1"/>
</dbReference>
<dbReference type="PROSITE" id="PS50600">
    <property type="entry name" value="ULP_PROTEASE"/>
    <property type="match status" value="1"/>
</dbReference>
<dbReference type="Gene3D" id="3.40.395.10">
    <property type="entry name" value="Adenoviral Proteinase, Chain A"/>
    <property type="match status" value="1"/>
</dbReference>
<dbReference type="GO" id="GO:0005634">
    <property type="term" value="C:nucleus"/>
    <property type="evidence" value="ECO:0007669"/>
    <property type="project" value="TreeGrafter"/>
</dbReference>
<feature type="compositionally biased region" description="Basic residues" evidence="6">
    <location>
        <begin position="107"/>
        <end position="122"/>
    </location>
</feature>